<dbReference type="AlphaFoldDB" id="A0AAV4CW23"/>
<proteinExistence type="predicted"/>
<protein>
    <submittedName>
        <fullName evidence="1">Uncharacterized protein</fullName>
    </submittedName>
</protein>
<evidence type="ECO:0000313" key="2">
    <source>
        <dbReference type="Proteomes" id="UP000735302"/>
    </source>
</evidence>
<name>A0AAV4CW23_9GAST</name>
<accession>A0AAV4CW23</accession>
<organism evidence="1 2">
    <name type="scientific">Plakobranchus ocellatus</name>
    <dbReference type="NCBI Taxonomy" id="259542"/>
    <lineage>
        <taxon>Eukaryota</taxon>
        <taxon>Metazoa</taxon>
        <taxon>Spiralia</taxon>
        <taxon>Lophotrochozoa</taxon>
        <taxon>Mollusca</taxon>
        <taxon>Gastropoda</taxon>
        <taxon>Heterobranchia</taxon>
        <taxon>Euthyneura</taxon>
        <taxon>Panpulmonata</taxon>
        <taxon>Sacoglossa</taxon>
        <taxon>Placobranchoidea</taxon>
        <taxon>Plakobranchidae</taxon>
        <taxon>Plakobranchus</taxon>
    </lineage>
</organism>
<comment type="caution">
    <text evidence="1">The sequence shown here is derived from an EMBL/GenBank/DDBJ whole genome shotgun (WGS) entry which is preliminary data.</text>
</comment>
<reference evidence="1 2" key="1">
    <citation type="journal article" date="2021" name="Elife">
        <title>Chloroplast acquisition without the gene transfer in kleptoplastic sea slugs, Plakobranchus ocellatus.</title>
        <authorList>
            <person name="Maeda T."/>
            <person name="Takahashi S."/>
            <person name="Yoshida T."/>
            <person name="Shimamura S."/>
            <person name="Takaki Y."/>
            <person name="Nagai Y."/>
            <person name="Toyoda A."/>
            <person name="Suzuki Y."/>
            <person name="Arimoto A."/>
            <person name="Ishii H."/>
            <person name="Satoh N."/>
            <person name="Nishiyama T."/>
            <person name="Hasebe M."/>
            <person name="Maruyama T."/>
            <person name="Minagawa J."/>
            <person name="Obokata J."/>
            <person name="Shigenobu S."/>
        </authorList>
    </citation>
    <scope>NUCLEOTIDE SEQUENCE [LARGE SCALE GENOMIC DNA]</scope>
</reference>
<gene>
    <name evidence="1" type="ORF">PoB_006261200</name>
</gene>
<evidence type="ECO:0000313" key="1">
    <source>
        <dbReference type="EMBL" id="GFO36107.1"/>
    </source>
</evidence>
<sequence length="239" mass="27207">MKDIERVRRGQEQTVTEEINRDQLKAWLSGREGHGEGLVRDDARIKPALVSSFLTDGVETQADQQVTTIVLCSLTRLSKLPHPPGIPKYNVHARTVLPAAQQYQHTQTHRALLAVQQHQHTHTDGTASSAAAPAHTQAVLPAAQQHRHTHRILPVAQQHRTHTVQIIAQQHQHTHIALQLHSKTSTQTYRRYCQQHSDTSTHTEYTEHCQLHSNTSTHKHRRYCQLHSNTSTHTRHCQQ</sequence>
<dbReference type="EMBL" id="BLXT01007044">
    <property type="protein sequence ID" value="GFO36107.1"/>
    <property type="molecule type" value="Genomic_DNA"/>
</dbReference>
<keyword evidence="2" id="KW-1185">Reference proteome</keyword>
<dbReference type="Proteomes" id="UP000735302">
    <property type="component" value="Unassembled WGS sequence"/>
</dbReference>